<evidence type="ECO:0000313" key="2">
    <source>
        <dbReference type="EMBL" id="MPC36853.1"/>
    </source>
</evidence>
<keyword evidence="3" id="KW-1185">Reference proteome</keyword>
<dbReference type="Proteomes" id="UP000324222">
    <property type="component" value="Unassembled WGS sequence"/>
</dbReference>
<reference evidence="2 3" key="1">
    <citation type="submission" date="2019-05" db="EMBL/GenBank/DDBJ databases">
        <title>Another draft genome of Portunus trituberculatus and its Hox gene families provides insights of decapod evolution.</title>
        <authorList>
            <person name="Jeong J.-H."/>
            <person name="Song I."/>
            <person name="Kim S."/>
            <person name="Choi T."/>
            <person name="Kim D."/>
            <person name="Ryu S."/>
            <person name="Kim W."/>
        </authorList>
    </citation>
    <scope>NUCLEOTIDE SEQUENCE [LARGE SCALE GENOMIC DNA]</scope>
    <source>
        <tissue evidence="2">Muscle</tissue>
    </source>
</reference>
<dbReference type="EMBL" id="VSRR010003620">
    <property type="protein sequence ID" value="MPC36853.1"/>
    <property type="molecule type" value="Genomic_DNA"/>
</dbReference>
<protein>
    <submittedName>
        <fullName evidence="2">Uncharacterized protein</fullName>
    </submittedName>
</protein>
<proteinExistence type="predicted"/>
<gene>
    <name evidence="2" type="ORF">E2C01_030320</name>
</gene>
<organism evidence="2 3">
    <name type="scientific">Portunus trituberculatus</name>
    <name type="common">Swimming crab</name>
    <name type="synonym">Neptunus trituberculatus</name>
    <dbReference type="NCBI Taxonomy" id="210409"/>
    <lineage>
        <taxon>Eukaryota</taxon>
        <taxon>Metazoa</taxon>
        <taxon>Ecdysozoa</taxon>
        <taxon>Arthropoda</taxon>
        <taxon>Crustacea</taxon>
        <taxon>Multicrustacea</taxon>
        <taxon>Malacostraca</taxon>
        <taxon>Eumalacostraca</taxon>
        <taxon>Eucarida</taxon>
        <taxon>Decapoda</taxon>
        <taxon>Pleocyemata</taxon>
        <taxon>Brachyura</taxon>
        <taxon>Eubrachyura</taxon>
        <taxon>Portunoidea</taxon>
        <taxon>Portunidae</taxon>
        <taxon>Portuninae</taxon>
        <taxon>Portunus</taxon>
    </lineage>
</organism>
<feature type="region of interest" description="Disordered" evidence="1">
    <location>
        <begin position="58"/>
        <end position="85"/>
    </location>
</feature>
<dbReference type="AlphaFoldDB" id="A0A5B7EVD8"/>
<evidence type="ECO:0000256" key="1">
    <source>
        <dbReference type="SAM" id="MobiDB-lite"/>
    </source>
</evidence>
<name>A0A5B7EVD8_PORTR</name>
<evidence type="ECO:0000313" key="3">
    <source>
        <dbReference type="Proteomes" id="UP000324222"/>
    </source>
</evidence>
<sequence length="85" mass="9362">MVEVDALRKLLVAMTRTFNIVSKQTISKHELQARFQSEILLSCAQHVTQVRVELPPPACPGVPEASGNSLRQPAGREGQEGVKWP</sequence>
<comment type="caution">
    <text evidence="2">The sequence shown here is derived from an EMBL/GenBank/DDBJ whole genome shotgun (WGS) entry which is preliminary data.</text>
</comment>
<accession>A0A5B7EVD8</accession>